<feature type="region of interest" description="Disordered" evidence="1">
    <location>
        <begin position="1177"/>
        <end position="1205"/>
    </location>
</feature>
<gene>
    <name evidence="3" type="primary">LOC106575367</name>
</gene>
<organism evidence="2 3">
    <name type="scientific">Salmo salar</name>
    <name type="common">Atlantic salmon</name>
    <dbReference type="NCBI Taxonomy" id="8030"/>
    <lineage>
        <taxon>Eukaryota</taxon>
        <taxon>Metazoa</taxon>
        <taxon>Chordata</taxon>
        <taxon>Craniata</taxon>
        <taxon>Vertebrata</taxon>
        <taxon>Euteleostomi</taxon>
        <taxon>Actinopterygii</taxon>
        <taxon>Neopterygii</taxon>
        <taxon>Teleostei</taxon>
        <taxon>Protacanthopterygii</taxon>
        <taxon>Salmoniformes</taxon>
        <taxon>Salmonidae</taxon>
        <taxon>Salmoninae</taxon>
        <taxon>Salmo</taxon>
    </lineage>
</organism>
<feature type="compositionally biased region" description="Polar residues" evidence="1">
    <location>
        <begin position="1105"/>
        <end position="1117"/>
    </location>
</feature>
<evidence type="ECO:0000313" key="3">
    <source>
        <dbReference type="RefSeq" id="XP_014007331.1"/>
    </source>
</evidence>
<feature type="region of interest" description="Disordered" evidence="1">
    <location>
        <begin position="439"/>
        <end position="605"/>
    </location>
</feature>
<dbReference type="AlphaFoldDB" id="A0A1S3MX60"/>
<feature type="compositionally biased region" description="Basic and acidic residues" evidence="1">
    <location>
        <begin position="499"/>
        <end position="545"/>
    </location>
</feature>
<feature type="region of interest" description="Disordered" evidence="1">
    <location>
        <begin position="220"/>
        <end position="251"/>
    </location>
</feature>
<feature type="compositionally biased region" description="Polar residues" evidence="1">
    <location>
        <begin position="228"/>
        <end position="237"/>
    </location>
</feature>
<dbReference type="GeneID" id="106575367"/>
<feature type="region of interest" description="Disordered" evidence="1">
    <location>
        <begin position="947"/>
        <end position="971"/>
    </location>
</feature>
<feature type="compositionally biased region" description="Polar residues" evidence="1">
    <location>
        <begin position="118"/>
        <end position="132"/>
    </location>
</feature>
<evidence type="ECO:0000256" key="1">
    <source>
        <dbReference type="SAM" id="MobiDB-lite"/>
    </source>
</evidence>
<feature type="compositionally biased region" description="Polar residues" evidence="1">
    <location>
        <begin position="163"/>
        <end position="174"/>
    </location>
</feature>
<feature type="region of interest" description="Disordered" evidence="1">
    <location>
        <begin position="102"/>
        <end position="132"/>
    </location>
</feature>
<dbReference type="Proteomes" id="UP001652741">
    <property type="component" value="Chromosome ssa17"/>
</dbReference>
<feature type="compositionally biased region" description="Low complexity" evidence="1">
    <location>
        <begin position="478"/>
        <end position="487"/>
    </location>
</feature>
<feature type="compositionally biased region" description="Low complexity" evidence="1">
    <location>
        <begin position="198"/>
        <end position="208"/>
    </location>
</feature>
<proteinExistence type="predicted"/>
<dbReference type="RefSeq" id="XP_014007331.1">
    <property type="nucleotide sequence ID" value="XM_014151856.2"/>
</dbReference>
<dbReference type="OrthoDB" id="10062821at2759"/>
<dbReference type="KEGG" id="sasa:106575367"/>
<reference evidence="3" key="1">
    <citation type="submission" date="2025-08" db="UniProtKB">
        <authorList>
            <consortium name="RefSeq"/>
        </authorList>
    </citation>
    <scope>IDENTIFICATION</scope>
</reference>
<feature type="compositionally biased region" description="Basic residues" evidence="1">
    <location>
        <begin position="566"/>
        <end position="584"/>
    </location>
</feature>
<feature type="region of interest" description="Disordered" evidence="1">
    <location>
        <begin position="853"/>
        <end position="885"/>
    </location>
</feature>
<feature type="region of interest" description="Disordered" evidence="1">
    <location>
        <begin position="985"/>
        <end position="1015"/>
    </location>
</feature>
<feature type="region of interest" description="Disordered" evidence="1">
    <location>
        <begin position="157"/>
        <end position="208"/>
    </location>
</feature>
<evidence type="ECO:0000313" key="2">
    <source>
        <dbReference type="Proteomes" id="UP001652741"/>
    </source>
</evidence>
<keyword evidence="2" id="KW-1185">Reference proteome</keyword>
<accession>A0A1S3MX60</accession>
<feature type="compositionally biased region" description="Polar residues" evidence="1">
    <location>
        <begin position="488"/>
        <end position="498"/>
    </location>
</feature>
<protein>
    <submittedName>
        <fullName evidence="3">Proteoglycan 4</fullName>
    </submittedName>
</protein>
<feature type="region of interest" description="Disordered" evidence="1">
    <location>
        <begin position="1095"/>
        <end position="1117"/>
    </location>
</feature>
<name>A0A1S3MX60_SALSA</name>
<feature type="compositionally biased region" description="Polar residues" evidence="1">
    <location>
        <begin position="867"/>
        <end position="878"/>
    </location>
</feature>
<sequence length="1253" mass="141168">MNVREILTPGLFLDGSVPLEGSARSDISTTMSQSETCCICGVRFVRGPKGYNRRKVTTLTSPKTFQLVFDITPDDDSFLCWVCLGVLRRKTKQDGKLWTWSDLPPKVGRPRKPRAEIPSSSTTLSNQTPIITNPSSLSIEEECIAFKKNKRRPVRQWDGEKWTTMTSRSPESHSTTIRRPPTPIAPTTHSSTPSKQVNSSTLSSQTSNQISSLFSFGERTTKRHPQAPHSTTHSTLPSPFPVKKGISPKKKLPFSKTKQSYGFGPHAKALYYMHSHQHLKAFRSLMKTKAREAMTLFLAEVIAQESKVLMKDQRGPLRQPLTEASVSVFSWDSVLAWGEEKAPMTLACLRAMFPKPNTIRTRVMMGSRKTKRPRTEEAGDVVSQRVGLILAIVLYTSMQKCNFIQASLGVEFWKQGCPLSVFKALSALGVCPTAASTRRHAERLTTSFDPPQQDRTEGVEEEPGDSFCRSEDENRTLSCSEEYSSSSPTHSLNWFSDQSHSRDGSWSDRSSRSDSRSRSRSDDHQGPTQRPDSREYQNLIKEHGYHKVQKPTLSRWTKNSEDKREAKKKPVLNPKRRKMTKKKPAQSPPVVNATGEHRSDMETSQVSKVNMELVQTSQVDNTHMEPVQLSDTNKKPAHISETNVQLAQMSVMSETNMEQIKMPERGRPSKELAQMSVMSETYMEQMKIPKRGRPRKELAQMSVMSETNMEQIIMPKRGRPRKELAQLSLMSETNMEQIKMPERGRPRKELVQVSKTNIEHTPQITDTTLEPVHKLRSPRKKPVQTSQVTDTRNKPIQVTNTDIKLAETNKESVVQAKNGRPKKGFVQIPQLTDTCMEPIPVSEVNADTTLMPSSMRSRKRPRRVPQVSGTNQEQTQMPKITKTNKESSKMLQKMDTHMAPAVTSKRGRTRKGPIEISQETDLHTEAGLMRQAGEMNQQCVEGREINKEPAEPQKLTGKPKVNQTKKVPAKTPEELDQMELIPKRKRGRPKKELAQVSNTSKETPSMHKISKTGREPALTREIKIIVNRMESCSAAEMPQIREMNNEPVQVGAENFEPAQRLSGRSMEGLVQMPQVSCTDMEPGKLGRTIMETTSTAKRTDKESVQRPQANETKAELAQTSQIMETIKEHIQTTNTDKETASVPKTSCTDMELAKRYKMSDFQTRVIRIVDTRMRANKESVSMPQVHDPNQDPEPAATPEISDTNKPSTRVIRIVVNRRIPADICSHTRKSLECLAEVAAKCAPLDVQSAEEDG</sequence>